<reference evidence="2 3" key="1">
    <citation type="submission" date="2019-07" db="EMBL/GenBank/DDBJ databases">
        <title>Lentzea xizangensis sp. nov., isolated from Qinghai-Tibetan Plateau Soils.</title>
        <authorList>
            <person name="Huang J."/>
        </authorList>
    </citation>
    <scope>NUCLEOTIDE SEQUENCE [LARGE SCALE GENOMIC DNA]</scope>
    <source>
        <strain evidence="2 3">FXJ1.1311</strain>
    </source>
</reference>
<evidence type="ECO:0000313" key="3">
    <source>
        <dbReference type="Proteomes" id="UP000316639"/>
    </source>
</evidence>
<protein>
    <submittedName>
        <fullName evidence="2">Uncharacterized protein</fullName>
    </submittedName>
</protein>
<accession>A0A563F0C9</accession>
<dbReference type="PROSITE" id="PS51257">
    <property type="entry name" value="PROKAR_LIPOPROTEIN"/>
    <property type="match status" value="1"/>
</dbReference>
<keyword evidence="3" id="KW-1185">Reference proteome</keyword>
<sequence>MIRLFALLAVLVTACGPVTSFQAPSHVPSAPTSAPILVRQVPGDGAPARYGSTATYDACSQLSVDGRRTGREHRHLYASFSMWDKEEAATGGNAYSCDPADDHQFAPPVAVSPSIGTGNTCMSSLNNNWALTFQHNKVNVSPRHKLSRPLSPGESDRVFLVGKV</sequence>
<feature type="chain" id="PRO_5022051409" evidence="1">
    <location>
        <begin position="23"/>
        <end position="164"/>
    </location>
</feature>
<keyword evidence="1" id="KW-0732">Signal</keyword>
<name>A0A563F0C9_9PSEU</name>
<comment type="caution">
    <text evidence="2">The sequence shown here is derived from an EMBL/GenBank/DDBJ whole genome shotgun (WGS) entry which is preliminary data.</text>
</comment>
<feature type="signal peptide" evidence="1">
    <location>
        <begin position="1"/>
        <end position="22"/>
    </location>
</feature>
<organism evidence="2 3">
    <name type="scientific">Lentzea tibetensis</name>
    <dbReference type="NCBI Taxonomy" id="2591470"/>
    <lineage>
        <taxon>Bacteria</taxon>
        <taxon>Bacillati</taxon>
        <taxon>Actinomycetota</taxon>
        <taxon>Actinomycetes</taxon>
        <taxon>Pseudonocardiales</taxon>
        <taxon>Pseudonocardiaceae</taxon>
        <taxon>Lentzea</taxon>
    </lineage>
</organism>
<dbReference type="OrthoDB" id="3666777at2"/>
<evidence type="ECO:0000313" key="2">
    <source>
        <dbReference type="EMBL" id="TWP53437.1"/>
    </source>
</evidence>
<proteinExistence type="predicted"/>
<dbReference type="Proteomes" id="UP000316639">
    <property type="component" value="Unassembled WGS sequence"/>
</dbReference>
<evidence type="ECO:0000256" key="1">
    <source>
        <dbReference type="SAM" id="SignalP"/>
    </source>
</evidence>
<dbReference type="RefSeq" id="WP_146349848.1">
    <property type="nucleotide sequence ID" value="NZ_VOBR01000003.1"/>
</dbReference>
<gene>
    <name evidence="2" type="ORF">FKR81_05630</name>
</gene>
<dbReference type="EMBL" id="VOBR01000003">
    <property type="protein sequence ID" value="TWP53437.1"/>
    <property type="molecule type" value="Genomic_DNA"/>
</dbReference>
<dbReference type="AlphaFoldDB" id="A0A563F0C9"/>